<protein>
    <recommendedName>
        <fullName evidence="8">Mutator family transposase</fullName>
    </recommendedName>
</protein>
<keyword evidence="4" id="KW-0238">DNA-binding</keyword>
<comment type="caution">
    <text evidence="6">The sequence shown here is derived from an EMBL/GenBank/DDBJ whole genome shotgun (WGS) entry which is preliminary data.</text>
</comment>
<dbReference type="AlphaFoldDB" id="A0A2T2WLS1"/>
<gene>
    <name evidence="6" type="ORF">C7B43_20310</name>
</gene>
<name>A0A2T2WLS1_9FIRM</name>
<keyword evidence="5" id="KW-0233">DNA recombination</keyword>
<comment type="similarity">
    <text evidence="2">Belongs to the transposase mutator family.</text>
</comment>
<evidence type="ECO:0000313" key="7">
    <source>
        <dbReference type="Proteomes" id="UP000242699"/>
    </source>
</evidence>
<dbReference type="GO" id="GO:0006313">
    <property type="term" value="P:DNA transposition"/>
    <property type="evidence" value="ECO:0007669"/>
    <property type="project" value="InterPro"/>
</dbReference>
<dbReference type="GO" id="GO:0003677">
    <property type="term" value="F:DNA binding"/>
    <property type="evidence" value="ECO:0007669"/>
    <property type="project" value="UniProtKB-KW"/>
</dbReference>
<reference evidence="6 7" key="1">
    <citation type="journal article" date="2014" name="BMC Genomics">
        <title>Comparison of environmental and isolate Sulfobacillus genomes reveals diverse carbon, sulfur, nitrogen, and hydrogen metabolisms.</title>
        <authorList>
            <person name="Justice N.B."/>
            <person name="Norman A."/>
            <person name="Brown C.T."/>
            <person name="Singh A."/>
            <person name="Thomas B.C."/>
            <person name="Banfield J.F."/>
        </authorList>
    </citation>
    <scope>NUCLEOTIDE SEQUENCE [LARGE SCALE GENOMIC DNA]</scope>
    <source>
        <strain evidence="6">AMDSBA1</strain>
    </source>
</reference>
<evidence type="ECO:0000313" key="6">
    <source>
        <dbReference type="EMBL" id="PSR23173.1"/>
    </source>
</evidence>
<dbReference type="InterPro" id="IPR001207">
    <property type="entry name" value="Transposase_mutator"/>
</dbReference>
<keyword evidence="3" id="KW-0815">Transposition</keyword>
<evidence type="ECO:0008006" key="8">
    <source>
        <dbReference type="Google" id="ProtNLM"/>
    </source>
</evidence>
<comment type="function">
    <text evidence="1">Required for the transposition of the insertion element.</text>
</comment>
<accession>A0A2T2WLS1</accession>
<evidence type="ECO:0000256" key="4">
    <source>
        <dbReference type="ARBA" id="ARBA00023125"/>
    </source>
</evidence>
<organism evidence="6 7">
    <name type="scientific">Sulfobacillus benefaciens</name>
    <dbReference type="NCBI Taxonomy" id="453960"/>
    <lineage>
        <taxon>Bacteria</taxon>
        <taxon>Bacillati</taxon>
        <taxon>Bacillota</taxon>
        <taxon>Clostridia</taxon>
        <taxon>Eubacteriales</taxon>
        <taxon>Clostridiales Family XVII. Incertae Sedis</taxon>
        <taxon>Sulfobacillus</taxon>
    </lineage>
</organism>
<evidence type="ECO:0000256" key="2">
    <source>
        <dbReference type="ARBA" id="ARBA00010961"/>
    </source>
</evidence>
<dbReference type="Proteomes" id="UP000242699">
    <property type="component" value="Unassembled WGS sequence"/>
</dbReference>
<dbReference type="Pfam" id="PF00872">
    <property type="entry name" value="Transposase_mut"/>
    <property type="match status" value="1"/>
</dbReference>
<proteinExistence type="inferred from homology"/>
<dbReference type="GO" id="GO:0004803">
    <property type="term" value="F:transposase activity"/>
    <property type="evidence" value="ECO:0007669"/>
    <property type="project" value="InterPro"/>
</dbReference>
<sequence>MGFLHEHGKQIASTNPLERLNREIGRRADVVGLFPHQTAARRLVGAVLMEYSHDGAAFSRRNFRQTFMEKLYRAANAPERLPDGERQHD</sequence>
<dbReference type="EMBL" id="PXYT01000098">
    <property type="protein sequence ID" value="PSR23173.1"/>
    <property type="molecule type" value="Genomic_DNA"/>
</dbReference>
<evidence type="ECO:0000256" key="5">
    <source>
        <dbReference type="ARBA" id="ARBA00023172"/>
    </source>
</evidence>
<evidence type="ECO:0000256" key="1">
    <source>
        <dbReference type="ARBA" id="ARBA00002190"/>
    </source>
</evidence>
<evidence type="ECO:0000256" key="3">
    <source>
        <dbReference type="ARBA" id="ARBA00022578"/>
    </source>
</evidence>